<protein>
    <recommendedName>
        <fullName evidence="1">Spore protein YkvP/CgeB glycosyl transferase-like domain-containing protein</fullName>
    </recommendedName>
</protein>
<evidence type="ECO:0000313" key="3">
    <source>
        <dbReference type="Proteomes" id="UP000502260"/>
    </source>
</evidence>
<keyword evidence="3" id="KW-1185">Reference proteome</keyword>
<evidence type="ECO:0000313" key="2">
    <source>
        <dbReference type="EMBL" id="BCB28697.1"/>
    </source>
</evidence>
<dbReference type="SUPFAM" id="SSF53756">
    <property type="entry name" value="UDP-Glycosyltransferase/glycogen phosphorylase"/>
    <property type="match status" value="1"/>
</dbReference>
<dbReference type="AlphaFoldDB" id="A0A6F8VHX3"/>
<dbReference type="Proteomes" id="UP000502260">
    <property type="component" value="Chromosome"/>
</dbReference>
<name>A0A6F8VHX3_9PROT</name>
<accession>A0A6F8VHX3</accession>
<organism evidence="2 3">
    <name type="scientific">Sulfurimicrobium lacus</name>
    <dbReference type="NCBI Taxonomy" id="2715678"/>
    <lineage>
        <taxon>Bacteria</taxon>
        <taxon>Pseudomonadati</taxon>
        <taxon>Pseudomonadota</taxon>
        <taxon>Betaproteobacteria</taxon>
        <taxon>Nitrosomonadales</taxon>
        <taxon>Sulfuricellaceae</taxon>
        <taxon>Sulfurimicrobium</taxon>
    </lineage>
</organism>
<dbReference type="Pfam" id="PF13524">
    <property type="entry name" value="Glyco_trans_1_2"/>
    <property type="match status" value="1"/>
</dbReference>
<reference evidence="3" key="1">
    <citation type="submission" date="2020-03" db="EMBL/GenBank/DDBJ databases">
        <title>Complete genome sequence of sulfur-oxidizing bacterium skT11.</title>
        <authorList>
            <person name="Kanda M."/>
            <person name="Kojima H."/>
            <person name="Fukui M."/>
        </authorList>
    </citation>
    <scope>NUCLEOTIDE SEQUENCE [LARGE SCALE GENOMIC DNA]</scope>
    <source>
        <strain evidence="3">skT11</strain>
    </source>
</reference>
<dbReference type="EMBL" id="AP022853">
    <property type="protein sequence ID" value="BCB28697.1"/>
    <property type="molecule type" value="Genomic_DNA"/>
</dbReference>
<feature type="domain" description="Spore protein YkvP/CgeB glycosyl transferase-like" evidence="1">
    <location>
        <begin position="195"/>
        <end position="343"/>
    </location>
</feature>
<dbReference type="InterPro" id="IPR055259">
    <property type="entry name" value="YkvP/CgeB_Glyco_trans-like"/>
</dbReference>
<evidence type="ECO:0000259" key="1">
    <source>
        <dbReference type="Pfam" id="PF13524"/>
    </source>
</evidence>
<proteinExistence type="predicted"/>
<dbReference type="RefSeq" id="WP_173068524.1">
    <property type="nucleotide sequence ID" value="NZ_AP022853.1"/>
</dbReference>
<sequence>MTTKPRVLISYFFGKDTIPLGASCAAGFHELGWDTYCFNSQAESPVNRYFLKWINKLIRPFGMRSVDVSRNTPWGNHNYRQRQLEKAVEAFRPDVLLVIRGNSFDSDLIRDLKSRYGIRHTVGWWVKDPRTTNEMLEDSRIYDHYFCIHRFGYGEKDNIHYLPALGVDRALYRPYPGEKSFSHEVVFVGGWSPRRQEMMDALLDLPVEIYGPGWRKRRNWFNPKLREKVKASRIWGEDLIALYNSAKIVLNISSWDPTRSGLNLRVFDVPATGAFLLTDYSEELAQHFELGGELDSFSTPQELREKIIHYLSHDPERSEIAKAGYQKVLRLESYTDKMRNLLEMVGIDARK</sequence>
<dbReference type="KEGG" id="slac:SKTS_35830"/>
<gene>
    <name evidence="2" type="ORF">SKTS_35830</name>
</gene>